<dbReference type="KEGG" id="cst:CLOST_0352"/>
<keyword evidence="1" id="KW-0732">Signal</keyword>
<dbReference type="InterPro" id="IPR036582">
    <property type="entry name" value="Mao_N_sf"/>
</dbReference>
<dbReference type="eggNOG" id="COG4987">
    <property type="taxonomic scope" value="Bacteria"/>
</dbReference>
<dbReference type="RefSeq" id="WP_013360575.1">
    <property type="nucleotide sequence ID" value="NC_014614.1"/>
</dbReference>
<organism evidence="3 4">
    <name type="scientific">Acetoanaerobium sticklandii (strain ATCC 12662 / DSM 519 / JCM 1433 / CCUG 9281 / NCIMB 10654 / HF)</name>
    <name type="common">Clostridium sticklandii</name>
    <dbReference type="NCBI Taxonomy" id="499177"/>
    <lineage>
        <taxon>Bacteria</taxon>
        <taxon>Bacillati</taxon>
        <taxon>Bacillota</taxon>
        <taxon>Clostridia</taxon>
        <taxon>Peptostreptococcales</taxon>
        <taxon>Filifactoraceae</taxon>
        <taxon>Acetoanaerobium</taxon>
    </lineage>
</organism>
<feature type="chain" id="PRO_5003179867" description="Copper amine oxidase-like N-terminal domain-containing protein" evidence="1">
    <location>
        <begin position="26"/>
        <end position="706"/>
    </location>
</feature>
<feature type="domain" description="Copper amine oxidase-like N-terminal" evidence="2">
    <location>
        <begin position="592"/>
        <end position="700"/>
    </location>
</feature>
<dbReference type="SUPFAM" id="SSF55383">
    <property type="entry name" value="Copper amine oxidase, domain N"/>
    <property type="match status" value="1"/>
</dbReference>
<dbReference type="InterPro" id="IPR012854">
    <property type="entry name" value="Cu_amine_oxidase-like_N"/>
</dbReference>
<dbReference type="Proteomes" id="UP000007041">
    <property type="component" value="Chromosome"/>
</dbReference>
<accession>E3PV02</accession>
<evidence type="ECO:0000313" key="3">
    <source>
        <dbReference type="EMBL" id="CBH20482.1"/>
    </source>
</evidence>
<dbReference type="HOGENOM" id="CLU_378449_0_0_9"/>
<keyword evidence="4" id="KW-1185">Reference proteome</keyword>
<dbReference type="EMBL" id="FP565809">
    <property type="protein sequence ID" value="CBH20482.1"/>
    <property type="molecule type" value="Genomic_DNA"/>
</dbReference>
<name>E3PV02_ACESD</name>
<gene>
    <name evidence="3" type="ordered locus">CLOST_0352</name>
</gene>
<evidence type="ECO:0000259" key="2">
    <source>
        <dbReference type="Pfam" id="PF07833"/>
    </source>
</evidence>
<protein>
    <recommendedName>
        <fullName evidence="2">Copper amine oxidase-like N-terminal domain-containing protein</fullName>
    </recommendedName>
</protein>
<feature type="signal peptide" evidence="1">
    <location>
        <begin position="1"/>
        <end position="25"/>
    </location>
</feature>
<dbReference type="GeneID" id="35558653"/>
<dbReference type="AlphaFoldDB" id="E3PV02"/>
<evidence type="ECO:0000256" key="1">
    <source>
        <dbReference type="SAM" id="SignalP"/>
    </source>
</evidence>
<sequence>MKRKLSLLMVLMMMLTLVPANMAFAASDAVVNTVVTSADGTVDFDLDIEIKGAGVTSGGIFELTLGDDAEWATAPNATGGATLRNAATVVGEQRAEYVINADATTGNIKISGEVTLDGAKDGDQKVTIENITNSGVSRQVLTYAVVSGSGTIVSRRLGDVTTVTRGTKDASDFELRETTKDAMSNGTFVLRLPKDVEWAAGTTVTLNGNGLAVSAFGDRELTVTVAGALDTVIDRIIVSPEVTLTKDAKFGDITVEVLDKTADVDAEDVKIAEYKDFGIELIVDKVESIVAGKSDTSKDYVVEVKLETAGNSFIAGRPIDFTVAGGDVKLKGSAPSNTSFDNIVGDYDDEFEVNLTNAYTTDNDLKFELYLKADWDAAGELKITAKGAGVEEQTIKLADVLAAAKITTKVDDKKTVADVVVGLQNQATPEITITETEAGSLQEGYYVFDLNQARYTGVEFIDSTVKFETTGDISVDDVYTIENGEKVVVYIDGESNKEASSIVIKGLTATLDRAVPFGQLDLRFGAVVADGDQTTPTATDGEFGLDPEEKGFDYDVETIVEKVPFLNVVTEVQTARQQKTVFTIDSATYTVGSETKMLDAAPYISNNRTMLPIGTVAQLAGATLNYSPSTRTAVFTKDNLVVSMNLDTNILLVNGSPVPMDAKPEIVNGRAFVSVVYVAQAFGIQNGTDIVYDAASRTVTLFPNAQ</sequence>
<proteinExistence type="predicted"/>
<dbReference type="BioCyc" id="CSTI499177:GJE9-362-MONOMER"/>
<dbReference type="Pfam" id="PF07833">
    <property type="entry name" value="Cu_amine_oxidN1"/>
    <property type="match status" value="1"/>
</dbReference>
<dbReference type="Gene3D" id="3.30.457.10">
    <property type="entry name" value="Copper amine oxidase-like, N-terminal domain"/>
    <property type="match status" value="1"/>
</dbReference>
<evidence type="ECO:0000313" key="4">
    <source>
        <dbReference type="Proteomes" id="UP000007041"/>
    </source>
</evidence>
<reference evidence="4" key="1">
    <citation type="journal article" date="2010" name="BMC Genomics">
        <title>Clostridium sticklandii, a specialist in amino acid degradation:revisiting its metabolism through its genome sequence.</title>
        <authorList>
            <person name="Fonknechten N."/>
            <person name="Chaussonnerie S."/>
            <person name="Tricot S."/>
            <person name="Lajus A."/>
            <person name="Andreesen J.R."/>
            <person name="Perchat N."/>
            <person name="Pelletier E."/>
            <person name="Gouyvenoux M."/>
            <person name="Barbe V."/>
            <person name="Salanoubat M."/>
            <person name="Le Paslier D."/>
            <person name="Weissenbach J."/>
            <person name="Cohen G.N."/>
            <person name="Kreimeyer A."/>
        </authorList>
    </citation>
    <scope>NUCLEOTIDE SEQUENCE [LARGE SCALE GENOMIC DNA]</scope>
    <source>
        <strain evidence="4">ATCC 12662 / DSM 519 / JCM 1433 / CCUG 9281 / NCIMB 10654 / HF</strain>
    </source>
</reference>
<dbReference type="STRING" id="1511.CLOST_0352"/>